<dbReference type="GO" id="GO:0033617">
    <property type="term" value="P:mitochondrial respiratory chain complex IV assembly"/>
    <property type="evidence" value="ECO:0007669"/>
    <property type="project" value="InterPro"/>
</dbReference>
<reference evidence="11" key="2">
    <citation type="submission" date="2009-11" db="EMBL/GenBank/DDBJ databases">
        <title>The Genome Sequence of Allomyces macrogynus strain ATCC 38327.</title>
        <authorList>
            <consortium name="The Broad Institute Genome Sequencing Platform"/>
            <person name="Russ C."/>
            <person name="Cuomo C."/>
            <person name="Shea T."/>
            <person name="Young S.K."/>
            <person name="Zeng Q."/>
            <person name="Koehrsen M."/>
            <person name="Haas B."/>
            <person name="Borodovsky M."/>
            <person name="Guigo R."/>
            <person name="Alvarado L."/>
            <person name="Berlin A."/>
            <person name="Borenstein D."/>
            <person name="Chen Z."/>
            <person name="Engels R."/>
            <person name="Freedman E."/>
            <person name="Gellesch M."/>
            <person name="Goldberg J."/>
            <person name="Griggs A."/>
            <person name="Gujja S."/>
            <person name="Heiman D."/>
            <person name="Hepburn T."/>
            <person name="Howarth C."/>
            <person name="Jen D."/>
            <person name="Larson L."/>
            <person name="Lewis B."/>
            <person name="Mehta T."/>
            <person name="Park D."/>
            <person name="Pearson M."/>
            <person name="Roberts A."/>
            <person name="Saif S."/>
            <person name="Shenoy N."/>
            <person name="Sisk P."/>
            <person name="Stolte C."/>
            <person name="Sykes S."/>
            <person name="Walk T."/>
            <person name="White J."/>
            <person name="Yandava C."/>
            <person name="Burger G."/>
            <person name="Gray M.W."/>
            <person name="Holland P.W.H."/>
            <person name="King N."/>
            <person name="Lang F.B.F."/>
            <person name="Roger A.J."/>
            <person name="Ruiz-Trillo I."/>
            <person name="Lander E."/>
            <person name="Nusbaum C."/>
        </authorList>
    </citation>
    <scope>NUCLEOTIDE SEQUENCE [LARGE SCALE GENOMIC DNA]</scope>
    <source>
        <strain evidence="11">ATCC 38327</strain>
    </source>
</reference>
<comment type="subcellular location">
    <subcellularLocation>
        <location evidence="1">Mitochondrion inner membrane</location>
    </subcellularLocation>
</comment>
<keyword evidence="8" id="KW-0472">Membrane</keyword>
<evidence type="ECO:0000256" key="6">
    <source>
        <dbReference type="ARBA" id="ARBA00022989"/>
    </source>
</evidence>
<evidence type="ECO:0000256" key="8">
    <source>
        <dbReference type="ARBA" id="ARBA00023136"/>
    </source>
</evidence>
<reference evidence="10 11" key="1">
    <citation type="submission" date="2009-11" db="EMBL/GenBank/DDBJ databases">
        <title>Annotation of Allomyces macrogynus ATCC 38327.</title>
        <authorList>
            <consortium name="The Broad Institute Genome Sequencing Platform"/>
            <person name="Russ C."/>
            <person name="Cuomo C."/>
            <person name="Burger G."/>
            <person name="Gray M.W."/>
            <person name="Holland P.W.H."/>
            <person name="King N."/>
            <person name="Lang F.B.F."/>
            <person name="Roger A.J."/>
            <person name="Ruiz-Trillo I."/>
            <person name="Young S.K."/>
            <person name="Zeng Q."/>
            <person name="Gargeya S."/>
            <person name="Fitzgerald M."/>
            <person name="Haas B."/>
            <person name="Abouelleil A."/>
            <person name="Alvarado L."/>
            <person name="Arachchi H.M."/>
            <person name="Berlin A."/>
            <person name="Chapman S.B."/>
            <person name="Gearin G."/>
            <person name="Goldberg J."/>
            <person name="Griggs A."/>
            <person name="Gujja S."/>
            <person name="Hansen M."/>
            <person name="Heiman D."/>
            <person name="Howarth C."/>
            <person name="Larimer J."/>
            <person name="Lui A."/>
            <person name="MacDonald P.J.P."/>
            <person name="McCowen C."/>
            <person name="Montmayeur A."/>
            <person name="Murphy C."/>
            <person name="Neiman D."/>
            <person name="Pearson M."/>
            <person name="Priest M."/>
            <person name="Roberts A."/>
            <person name="Saif S."/>
            <person name="Shea T."/>
            <person name="Sisk P."/>
            <person name="Stolte C."/>
            <person name="Sykes S."/>
            <person name="Wortman J."/>
            <person name="Nusbaum C."/>
            <person name="Birren B."/>
        </authorList>
    </citation>
    <scope>NUCLEOTIDE SEQUENCE [LARGE SCALE GENOMIC DNA]</scope>
    <source>
        <strain evidence="10 11">ATCC 38327</strain>
    </source>
</reference>
<protein>
    <recommendedName>
        <fullName evidence="3">Cytochrome c oxidase assembly protein COX20, mitochondrial</fullName>
    </recommendedName>
</protein>
<organism evidence="10 11">
    <name type="scientific">Allomyces macrogynus (strain ATCC 38327)</name>
    <name type="common">Allomyces javanicus var. macrogynus</name>
    <dbReference type="NCBI Taxonomy" id="578462"/>
    <lineage>
        <taxon>Eukaryota</taxon>
        <taxon>Fungi</taxon>
        <taxon>Fungi incertae sedis</taxon>
        <taxon>Blastocladiomycota</taxon>
        <taxon>Blastocladiomycetes</taxon>
        <taxon>Blastocladiales</taxon>
        <taxon>Blastocladiaceae</taxon>
        <taxon>Allomyces</taxon>
    </lineage>
</organism>
<keyword evidence="4" id="KW-0812">Transmembrane</keyword>
<accession>A0A0L0S6A7</accession>
<dbReference type="VEuPathDB" id="FungiDB:AMAG_04781"/>
<feature type="region of interest" description="Disordered" evidence="9">
    <location>
        <begin position="1"/>
        <end position="22"/>
    </location>
</feature>
<dbReference type="OrthoDB" id="14603at2759"/>
<keyword evidence="6" id="KW-1133">Transmembrane helix</keyword>
<dbReference type="Proteomes" id="UP000054350">
    <property type="component" value="Unassembled WGS sequence"/>
</dbReference>
<dbReference type="OMA" id="SWELCRY"/>
<evidence type="ECO:0000256" key="7">
    <source>
        <dbReference type="ARBA" id="ARBA00023128"/>
    </source>
</evidence>
<evidence type="ECO:0000256" key="9">
    <source>
        <dbReference type="SAM" id="MobiDB-lite"/>
    </source>
</evidence>
<evidence type="ECO:0000313" key="10">
    <source>
        <dbReference type="EMBL" id="KNE57946.1"/>
    </source>
</evidence>
<evidence type="ECO:0000256" key="2">
    <source>
        <dbReference type="ARBA" id="ARBA00009575"/>
    </source>
</evidence>
<gene>
    <name evidence="10" type="ORF">AMAG_04781</name>
</gene>
<evidence type="ECO:0000256" key="1">
    <source>
        <dbReference type="ARBA" id="ARBA00004273"/>
    </source>
</evidence>
<keyword evidence="11" id="KW-1185">Reference proteome</keyword>
<dbReference type="InterPro" id="IPR022533">
    <property type="entry name" value="Cox20"/>
</dbReference>
<name>A0A0L0S6A7_ALLM3</name>
<dbReference type="PRINTS" id="PR02049">
    <property type="entry name" value="PROTEINF36A"/>
</dbReference>
<dbReference type="PANTHER" id="PTHR31586">
    <property type="entry name" value="CYTOCHROME C OXIDASE PROTEIN 20"/>
    <property type="match status" value="1"/>
</dbReference>
<keyword evidence="7" id="KW-0496">Mitochondrion</keyword>
<dbReference type="Pfam" id="PF12597">
    <property type="entry name" value="Cox20"/>
    <property type="match status" value="1"/>
</dbReference>
<proteinExistence type="inferred from homology"/>
<dbReference type="AlphaFoldDB" id="A0A0L0S6A7"/>
<dbReference type="GO" id="GO:0005743">
    <property type="term" value="C:mitochondrial inner membrane"/>
    <property type="evidence" value="ECO:0007669"/>
    <property type="project" value="UniProtKB-SubCell"/>
</dbReference>
<evidence type="ECO:0000256" key="5">
    <source>
        <dbReference type="ARBA" id="ARBA00022792"/>
    </source>
</evidence>
<evidence type="ECO:0000256" key="3">
    <source>
        <dbReference type="ARBA" id="ARBA00017689"/>
    </source>
</evidence>
<evidence type="ECO:0000256" key="4">
    <source>
        <dbReference type="ARBA" id="ARBA00022692"/>
    </source>
</evidence>
<comment type="similarity">
    <text evidence="2">Belongs to the COX20 family.</text>
</comment>
<dbReference type="PANTHER" id="PTHR31586:SF1">
    <property type="entry name" value="CYTOCHROME C OXIDASE ASSEMBLY PROTEIN COX20, MITOCHONDRIAL"/>
    <property type="match status" value="1"/>
</dbReference>
<keyword evidence="5" id="KW-0999">Mitochondrion inner membrane</keyword>
<dbReference type="EMBL" id="GG745332">
    <property type="protein sequence ID" value="KNE57946.1"/>
    <property type="molecule type" value="Genomic_DNA"/>
</dbReference>
<sequence length="117" mass="12369">MSSTSPVGRASPDDPVVTPAPEPGVIDVLKSLKTDDFKKVGEVPCARSALLYGIGTGFGAGALRFAFRGSVLSASNYAVATFCAVSALSWEVCRWQMQRSSIPKTVIVPPASQHRDE</sequence>
<evidence type="ECO:0000313" key="11">
    <source>
        <dbReference type="Proteomes" id="UP000054350"/>
    </source>
</evidence>